<evidence type="ECO:0000256" key="4">
    <source>
        <dbReference type="ARBA" id="ARBA00022729"/>
    </source>
</evidence>
<reference evidence="13" key="2">
    <citation type="submission" date="2025-09" db="UniProtKB">
        <authorList>
            <consortium name="Ensembl"/>
        </authorList>
    </citation>
    <scope>IDENTIFICATION</scope>
</reference>
<dbReference type="Ensembl" id="ENSPLAT00000023431.1">
    <property type="protein sequence ID" value="ENSPLAP00000014943.1"/>
    <property type="gene ID" value="ENSPLAG00000018791.1"/>
</dbReference>
<accession>A0A3B3UQ29</accession>
<evidence type="ECO:0000256" key="5">
    <source>
        <dbReference type="ARBA" id="ARBA00022737"/>
    </source>
</evidence>
<dbReference type="SUPFAM" id="SSF49265">
    <property type="entry name" value="Fibronectin type III"/>
    <property type="match status" value="2"/>
</dbReference>
<feature type="domain" description="Fibronectin type-III" evidence="12">
    <location>
        <begin position="352"/>
        <end position="451"/>
    </location>
</feature>
<evidence type="ECO:0000259" key="12">
    <source>
        <dbReference type="PROSITE" id="PS50853"/>
    </source>
</evidence>
<dbReference type="InterPro" id="IPR003961">
    <property type="entry name" value="FN3_dom"/>
</dbReference>
<protein>
    <submittedName>
        <fullName evidence="13">Interleukin-12 receptor subunit beta-2-like</fullName>
    </submittedName>
</protein>
<evidence type="ECO:0000256" key="7">
    <source>
        <dbReference type="ARBA" id="ARBA00023136"/>
    </source>
</evidence>
<keyword evidence="7 11" id="KW-0472">Membrane</keyword>
<dbReference type="InterPro" id="IPR052672">
    <property type="entry name" value="Type1_Cytokine_Rcpt_Type2"/>
</dbReference>
<comment type="similarity">
    <text evidence="2">Belongs to the type I cytokine receptor family. Type 2 subfamily.</text>
</comment>
<dbReference type="Proteomes" id="UP000261500">
    <property type="component" value="Unplaced"/>
</dbReference>
<dbReference type="PANTHER" id="PTHR48423">
    <property type="entry name" value="INTERLEUKIN-27 RECEPTOR SUBUNIT ALPHA"/>
    <property type="match status" value="1"/>
</dbReference>
<dbReference type="InterPro" id="IPR013783">
    <property type="entry name" value="Ig-like_fold"/>
</dbReference>
<keyword evidence="4" id="KW-0732">Signal</keyword>
<feature type="region of interest" description="Disordered" evidence="10">
    <location>
        <begin position="526"/>
        <end position="597"/>
    </location>
</feature>
<keyword evidence="8" id="KW-0675">Receptor</keyword>
<evidence type="ECO:0000256" key="11">
    <source>
        <dbReference type="SAM" id="Phobius"/>
    </source>
</evidence>
<keyword evidence="5" id="KW-0677">Repeat</keyword>
<evidence type="ECO:0000313" key="13">
    <source>
        <dbReference type="Ensembl" id="ENSPLAP00000014943.1"/>
    </source>
</evidence>
<dbReference type="GO" id="GO:0005886">
    <property type="term" value="C:plasma membrane"/>
    <property type="evidence" value="ECO:0007669"/>
    <property type="project" value="UniProtKB-ARBA"/>
</dbReference>
<sequence>MQRKPTNPYIWQEKQCIYADTFSLCAHQVLLLLPLTLSASDRAIRRTVQLSNAFGIQNPPQISVLSTPFTGSQKMKSKRTWQISALNLPKLNIFRPCFFFFLPWPVLSHLLLLFFREKPVTTRNSLDGKICRENFESHGELRVWVQNQNGSVKSQEIVIHTQNIKQSPIPPPPTITLSEEDPLEIHWSTICGELELNVGVCDVRYRIKDDQNWIRVSLPSTVYEFQVRCKCDPSLMSDWSPSYSIKSAESSPVGEVDAWLDCGLLLSNSDCFLYWKARGYILGYEITVFYNNRTEQLIHVSTHNPSSLFVYDELKWRLTSSLKNVSSFSVSAYNALGATKTSRLPRPIPGKQATEPKIYLKMNEKNLTVSWNQSSKVSDGIKQYVVQYKECLPGSGSDWIKVDKKQTTAFFEGTFKKYTPYQVSLFAVSNSNAISQLATATGYSAQGVPSKVTSFKVSDIVGTKVILTWEPVPCSNQTGFYLKNINEPLTWMRSPLYEPYPTISILEIVEIKSKVFDPDMMKKENGCPLMDCQDDQQEDPTRESSDSTDSRYGRKEYSKMVDSDEERNDSWSSSEEEQSTSGYEKHFMPSPLEVMVE</sequence>
<evidence type="ECO:0000256" key="10">
    <source>
        <dbReference type="SAM" id="MobiDB-lite"/>
    </source>
</evidence>
<keyword evidence="3 11" id="KW-0812">Transmembrane</keyword>
<keyword evidence="9" id="KW-0325">Glycoprotein</keyword>
<evidence type="ECO:0000256" key="9">
    <source>
        <dbReference type="ARBA" id="ARBA00023180"/>
    </source>
</evidence>
<proteinExistence type="inferred from homology"/>
<comment type="subcellular location">
    <subcellularLocation>
        <location evidence="1">Membrane</location>
        <topology evidence="1">Single-pass type I membrane protein</topology>
    </subcellularLocation>
</comment>
<dbReference type="InterPro" id="IPR036116">
    <property type="entry name" value="FN3_sf"/>
</dbReference>
<dbReference type="PROSITE" id="PS50853">
    <property type="entry name" value="FN3"/>
    <property type="match status" value="1"/>
</dbReference>
<organism evidence="13 14">
    <name type="scientific">Poecilia latipinna</name>
    <name type="common">sailfin molly</name>
    <dbReference type="NCBI Taxonomy" id="48699"/>
    <lineage>
        <taxon>Eukaryota</taxon>
        <taxon>Metazoa</taxon>
        <taxon>Chordata</taxon>
        <taxon>Craniata</taxon>
        <taxon>Vertebrata</taxon>
        <taxon>Euteleostomi</taxon>
        <taxon>Actinopterygii</taxon>
        <taxon>Neopterygii</taxon>
        <taxon>Teleostei</taxon>
        <taxon>Neoteleostei</taxon>
        <taxon>Acanthomorphata</taxon>
        <taxon>Ovalentaria</taxon>
        <taxon>Atherinomorphae</taxon>
        <taxon>Cyprinodontiformes</taxon>
        <taxon>Poeciliidae</taxon>
        <taxon>Poeciliinae</taxon>
        <taxon>Poecilia</taxon>
    </lineage>
</organism>
<feature type="transmembrane region" description="Helical" evidence="11">
    <location>
        <begin position="97"/>
        <end position="115"/>
    </location>
</feature>
<keyword evidence="6 11" id="KW-1133">Transmembrane helix</keyword>
<dbReference type="CDD" id="cd00063">
    <property type="entry name" value="FN3"/>
    <property type="match status" value="1"/>
</dbReference>
<evidence type="ECO:0000313" key="14">
    <source>
        <dbReference type="Proteomes" id="UP000261500"/>
    </source>
</evidence>
<evidence type="ECO:0000256" key="2">
    <source>
        <dbReference type="ARBA" id="ARBA00008921"/>
    </source>
</evidence>
<dbReference type="AlphaFoldDB" id="A0A3B3UQ29"/>
<dbReference type="Gene3D" id="2.60.40.10">
    <property type="entry name" value="Immunoglobulins"/>
    <property type="match status" value="2"/>
</dbReference>
<evidence type="ECO:0000256" key="1">
    <source>
        <dbReference type="ARBA" id="ARBA00004479"/>
    </source>
</evidence>
<reference evidence="13" key="1">
    <citation type="submission" date="2025-08" db="UniProtKB">
        <authorList>
            <consortium name="Ensembl"/>
        </authorList>
    </citation>
    <scope>IDENTIFICATION</scope>
</reference>
<feature type="compositionally biased region" description="Basic and acidic residues" evidence="10">
    <location>
        <begin position="539"/>
        <end position="562"/>
    </location>
</feature>
<dbReference type="GeneTree" id="ENSGT00940000155603"/>
<evidence type="ECO:0000256" key="6">
    <source>
        <dbReference type="ARBA" id="ARBA00022989"/>
    </source>
</evidence>
<evidence type="ECO:0000256" key="8">
    <source>
        <dbReference type="ARBA" id="ARBA00023170"/>
    </source>
</evidence>
<evidence type="ECO:0000256" key="3">
    <source>
        <dbReference type="ARBA" id="ARBA00022692"/>
    </source>
</evidence>
<dbReference type="PANTHER" id="PTHR48423:SF1">
    <property type="entry name" value="INTERLEUKIN-27 RECEPTOR SUBUNIT ALPHA"/>
    <property type="match status" value="1"/>
</dbReference>
<keyword evidence="14" id="KW-1185">Reference proteome</keyword>
<name>A0A3B3UQ29_9TELE</name>